<keyword evidence="2" id="KW-1133">Transmembrane helix</keyword>
<sequence>MSSRIGNAQNYAKREIPKIAGSSGAFIAIVVILIVIIVVSCTAVVYLLRDDAVRNTQPHRQQYSRNTTRFGSLRKWFARITHSSRSGQRTDTSRNDMARSSLGQQQGWMHARSTSDWDLNPSGEGYSVRHDSPPPIIVSPSMRTTDRGSMDTPRSSNSASPRSSRYYAPTSDSLSVGRYDPHAVARGRSYESYQGVTIESQLALPAARHPESQAILTSDDSFTKLPNHDSTENLTIPNPFAAASAPPSIRTFNSSGSKFVEAL</sequence>
<organism evidence="3 4">
    <name type="scientific">Pholiota conissans</name>
    <dbReference type="NCBI Taxonomy" id="109636"/>
    <lineage>
        <taxon>Eukaryota</taxon>
        <taxon>Fungi</taxon>
        <taxon>Dikarya</taxon>
        <taxon>Basidiomycota</taxon>
        <taxon>Agaricomycotina</taxon>
        <taxon>Agaricomycetes</taxon>
        <taxon>Agaricomycetidae</taxon>
        <taxon>Agaricales</taxon>
        <taxon>Agaricineae</taxon>
        <taxon>Strophariaceae</taxon>
        <taxon>Pholiota</taxon>
    </lineage>
</organism>
<dbReference type="AlphaFoldDB" id="A0A9P6CY84"/>
<evidence type="ECO:0000313" key="3">
    <source>
        <dbReference type="EMBL" id="KAF9484971.1"/>
    </source>
</evidence>
<feature type="compositionally biased region" description="Polar residues" evidence="1">
    <location>
        <begin position="81"/>
        <end position="90"/>
    </location>
</feature>
<feature type="compositionally biased region" description="Polar residues" evidence="1">
    <location>
        <begin position="101"/>
        <end position="117"/>
    </location>
</feature>
<dbReference type="OrthoDB" id="3065557at2759"/>
<evidence type="ECO:0000256" key="2">
    <source>
        <dbReference type="SAM" id="Phobius"/>
    </source>
</evidence>
<gene>
    <name evidence="3" type="ORF">BDN70DRAFT_871972</name>
</gene>
<feature type="compositionally biased region" description="Low complexity" evidence="1">
    <location>
        <begin position="153"/>
        <end position="169"/>
    </location>
</feature>
<dbReference type="Proteomes" id="UP000807469">
    <property type="component" value="Unassembled WGS sequence"/>
</dbReference>
<keyword evidence="2" id="KW-0812">Transmembrane</keyword>
<feature type="region of interest" description="Disordered" evidence="1">
    <location>
        <begin position="81"/>
        <end position="178"/>
    </location>
</feature>
<dbReference type="EMBL" id="MU155139">
    <property type="protein sequence ID" value="KAF9484971.1"/>
    <property type="molecule type" value="Genomic_DNA"/>
</dbReference>
<comment type="caution">
    <text evidence="3">The sequence shown here is derived from an EMBL/GenBank/DDBJ whole genome shotgun (WGS) entry which is preliminary data.</text>
</comment>
<proteinExistence type="predicted"/>
<keyword evidence="2" id="KW-0472">Membrane</keyword>
<protein>
    <submittedName>
        <fullName evidence="3">Uncharacterized protein</fullName>
    </submittedName>
</protein>
<evidence type="ECO:0000256" key="1">
    <source>
        <dbReference type="SAM" id="MobiDB-lite"/>
    </source>
</evidence>
<reference evidence="3" key="1">
    <citation type="submission" date="2020-11" db="EMBL/GenBank/DDBJ databases">
        <authorList>
            <consortium name="DOE Joint Genome Institute"/>
            <person name="Ahrendt S."/>
            <person name="Riley R."/>
            <person name="Andreopoulos W."/>
            <person name="Labutti K."/>
            <person name="Pangilinan J."/>
            <person name="Ruiz-Duenas F.J."/>
            <person name="Barrasa J.M."/>
            <person name="Sanchez-Garcia M."/>
            <person name="Camarero S."/>
            <person name="Miyauchi S."/>
            <person name="Serrano A."/>
            <person name="Linde D."/>
            <person name="Babiker R."/>
            <person name="Drula E."/>
            <person name="Ayuso-Fernandez I."/>
            <person name="Pacheco R."/>
            <person name="Padilla G."/>
            <person name="Ferreira P."/>
            <person name="Barriuso J."/>
            <person name="Kellner H."/>
            <person name="Castanera R."/>
            <person name="Alfaro M."/>
            <person name="Ramirez L."/>
            <person name="Pisabarro A.G."/>
            <person name="Kuo A."/>
            <person name="Tritt A."/>
            <person name="Lipzen A."/>
            <person name="He G."/>
            <person name="Yan M."/>
            <person name="Ng V."/>
            <person name="Cullen D."/>
            <person name="Martin F."/>
            <person name="Rosso M.-N."/>
            <person name="Henrissat B."/>
            <person name="Hibbett D."/>
            <person name="Martinez A.T."/>
            <person name="Grigoriev I.V."/>
        </authorList>
    </citation>
    <scope>NUCLEOTIDE SEQUENCE</scope>
    <source>
        <strain evidence="3">CIRM-BRFM 674</strain>
    </source>
</reference>
<accession>A0A9P6CY84</accession>
<feature type="transmembrane region" description="Helical" evidence="2">
    <location>
        <begin position="21"/>
        <end position="48"/>
    </location>
</feature>
<keyword evidence="4" id="KW-1185">Reference proteome</keyword>
<name>A0A9P6CY84_9AGAR</name>
<evidence type="ECO:0000313" key="4">
    <source>
        <dbReference type="Proteomes" id="UP000807469"/>
    </source>
</evidence>